<dbReference type="CDD" id="cd02588">
    <property type="entry name" value="HAD_L2-DEX"/>
    <property type="match status" value="1"/>
</dbReference>
<dbReference type="SFLD" id="SFLDS00003">
    <property type="entry name" value="Haloacid_Dehalogenase"/>
    <property type="match status" value="1"/>
</dbReference>
<dbReference type="InterPro" id="IPR006439">
    <property type="entry name" value="HAD-SF_hydro_IA"/>
</dbReference>
<dbReference type="PANTHER" id="PTHR43316">
    <property type="entry name" value="HYDROLASE, HALOACID DELAHOGENASE-RELATED"/>
    <property type="match status" value="1"/>
</dbReference>
<proteinExistence type="inferred from homology"/>
<dbReference type="OrthoDB" id="5865007at2"/>
<comment type="catalytic activity">
    <reaction evidence="3">
        <text>an (S)-2-haloacid + H2O = a (2R)-2-hydroxycarboxylate + a halide anion + H(+)</text>
        <dbReference type="Rhea" id="RHEA:11192"/>
        <dbReference type="ChEBI" id="CHEBI:15377"/>
        <dbReference type="ChEBI" id="CHEBI:15378"/>
        <dbReference type="ChEBI" id="CHEBI:16042"/>
        <dbReference type="ChEBI" id="CHEBI:58314"/>
        <dbReference type="ChEBI" id="CHEBI:137405"/>
        <dbReference type="EC" id="3.8.1.2"/>
    </reaction>
</comment>
<protein>
    <recommendedName>
        <fullName evidence="3">(S)-2-haloacid dehalogenase</fullName>
        <ecNumber evidence="3">3.8.1.2</ecNumber>
    </recommendedName>
    <alternativeName>
        <fullName evidence="3">2-haloalkanoic acid dehalogenase</fullName>
    </alternativeName>
    <alternativeName>
        <fullName evidence="3">Halocarboxylic acid halidohydrolase</fullName>
    </alternativeName>
    <alternativeName>
        <fullName evidence="3">L-2-haloacid dehalogenase</fullName>
    </alternativeName>
</protein>
<dbReference type="EMBL" id="SOQX01000001">
    <property type="protein sequence ID" value="TDY04350.1"/>
    <property type="molecule type" value="Genomic_DNA"/>
</dbReference>
<dbReference type="PANTHER" id="PTHR43316:SF3">
    <property type="entry name" value="HALOACID DEHALOGENASE, TYPE II (AFU_ORTHOLOGUE AFUA_2G07750)-RELATED"/>
    <property type="match status" value="1"/>
</dbReference>
<dbReference type="InterPro" id="IPR023214">
    <property type="entry name" value="HAD_sf"/>
</dbReference>
<sequence length="226" mass="25157">MATPVIAFDIYGTLIDPHGLVEELEQLIGERAREFSRRWRDKQLEYTFRRGLMRQYEDFSICTRQALDYCDTLLGTHLSEADKQRLLQRYASLPAFADVEAGLAALQQAGMRMVAFSNGTAAGVNGLLEQAGIRDRFSDIISVDEIGRYKPDPAVYQHCLARAGTSAEACWLVSANPFDILGAAAVNMPTAWVRRDPAVVFDPWGTRPDASVEQLTDLINVVQHHG</sequence>
<dbReference type="EC" id="3.8.1.2" evidence="3"/>
<dbReference type="NCBIfam" id="TIGR01493">
    <property type="entry name" value="HAD-SF-IA-v2"/>
    <property type="match status" value="1"/>
</dbReference>
<evidence type="ECO:0000313" key="4">
    <source>
        <dbReference type="EMBL" id="TDY04350.1"/>
    </source>
</evidence>
<dbReference type="SUPFAM" id="SSF56784">
    <property type="entry name" value="HAD-like"/>
    <property type="match status" value="1"/>
</dbReference>
<name>A0A4R8IXM9_9GAMM</name>
<evidence type="ECO:0000256" key="1">
    <source>
        <dbReference type="ARBA" id="ARBA00008106"/>
    </source>
</evidence>
<comment type="similarity">
    <text evidence="1 3">Belongs to the HAD-like hydrolase superfamily. S-2-haloalkanoic acid dehalogenase family.</text>
</comment>
<dbReference type="Proteomes" id="UP000294914">
    <property type="component" value="Unassembled WGS sequence"/>
</dbReference>
<dbReference type="InterPro" id="IPR051540">
    <property type="entry name" value="S-2-haloacid_dehalogenase"/>
</dbReference>
<dbReference type="SFLD" id="SFLDG01129">
    <property type="entry name" value="C1.5:_HAD__Beta-PGM__Phosphata"/>
    <property type="match status" value="1"/>
</dbReference>
<comment type="caution">
    <text evidence="4">The sequence shown here is derived from an EMBL/GenBank/DDBJ whole genome shotgun (WGS) entry which is preliminary data.</text>
</comment>
<comment type="function">
    <text evidence="3">Catalyzes the hydrolytic dehalogenation of small (S)-2-haloalkanoic acids to yield the corresponding (R)-2-hydroxyalkanoic acids.</text>
</comment>
<gene>
    <name evidence="4" type="ORF">EDC23_0725</name>
</gene>
<dbReference type="AlphaFoldDB" id="A0A4R8IXM9"/>
<dbReference type="InterPro" id="IPR036412">
    <property type="entry name" value="HAD-like_sf"/>
</dbReference>
<evidence type="ECO:0000313" key="5">
    <source>
        <dbReference type="Proteomes" id="UP000294914"/>
    </source>
</evidence>
<organism evidence="4 5">
    <name type="scientific">Thiohalophilus thiocyanatoxydans</name>
    <dbReference type="NCBI Taxonomy" id="381308"/>
    <lineage>
        <taxon>Bacteria</taxon>
        <taxon>Pseudomonadati</taxon>
        <taxon>Pseudomonadota</taxon>
        <taxon>Gammaproteobacteria</taxon>
        <taxon>Thiohalomonadales</taxon>
        <taxon>Thiohalophilaceae</taxon>
        <taxon>Thiohalophilus</taxon>
    </lineage>
</organism>
<dbReference type="GO" id="GO:0018784">
    <property type="term" value="F:(S)-2-haloacid dehalogenase activity"/>
    <property type="evidence" value="ECO:0007669"/>
    <property type="project" value="UniProtKB-UniRule"/>
</dbReference>
<dbReference type="NCBIfam" id="TIGR01428">
    <property type="entry name" value="HAD_type_II"/>
    <property type="match status" value="1"/>
</dbReference>
<evidence type="ECO:0000256" key="3">
    <source>
        <dbReference type="RuleBase" id="RU368077"/>
    </source>
</evidence>
<reference evidence="4 5" key="1">
    <citation type="submission" date="2019-03" db="EMBL/GenBank/DDBJ databases">
        <title>Genomic Encyclopedia of Type Strains, Phase IV (KMG-IV): sequencing the most valuable type-strain genomes for metagenomic binning, comparative biology and taxonomic classification.</title>
        <authorList>
            <person name="Goeker M."/>
        </authorList>
    </citation>
    <scope>NUCLEOTIDE SEQUENCE [LARGE SCALE GENOMIC DNA]</scope>
    <source>
        <strain evidence="4 5">DSM 16326</strain>
    </source>
</reference>
<dbReference type="Gene3D" id="3.40.50.1000">
    <property type="entry name" value="HAD superfamily/HAD-like"/>
    <property type="match status" value="1"/>
</dbReference>
<keyword evidence="5" id="KW-1185">Reference proteome</keyword>
<dbReference type="InterPro" id="IPR006328">
    <property type="entry name" value="2-HAD"/>
</dbReference>
<accession>A0A4R8IXM9</accession>
<keyword evidence="2 3" id="KW-0378">Hydrolase</keyword>
<evidence type="ECO:0000256" key="2">
    <source>
        <dbReference type="ARBA" id="ARBA00022801"/>
    </source>
</evidence>
<dbReference type="PRINTS" id="PR00413">
    <property type="entry name" value="HADHALOGNASE"/>
</dbReference>
<dbReference type="Pfam" id="PF00702">
    <property type="entry name" value="Hydrolase"/>
    <property type="match status" value="1"/>
</dbReference>
<dbReference type="Gene3D" id="1.10.150.240">
    <property type="entry name" value="Putative phosphatase, domain 2"/>
    <property type="match status" value="1"/>
</dbReference>
<dbReference type="InterPro" id="IPR023198">
    <property type="entry name" value="PGP-like_dom2"/>
</dbReference>
<dbReference type="RefSeq" id="WP_134081179.1">
    <property type="nucleotide sequence ID" value="NZ_SOQX01000001.1"/>
</dbReference>